<keyword evidence="3" id="KW-1185">Reference proteome</keyword>
<name>A0A8J9WEV8_BRALA</name>
<proteinExistence type="predicted"/>
<dbReference type="Proteomes" id="UP000838412">
    <property type="component" value="Chromosome 10"/>
</dbReference>
<evidence type="ECO:0000313" key="3">
    <source>
        <dbReference type="Proteomes" id="UP000838412"/>
    </source>
</evidence>
<evidence type="ECO:0000313" key="2">
    <source>
        <dbReference type="EMBL" id="CAH1237747.1"/>
    </source>
</evidence>
<organism evidence="2 3">
    <name type="scientific">Branchiostoma lanceolatum</name>
    <name type="common">Common lancelet</name>
    <name type="synonym">Amphioxus lanceolatum</name>
    <dbReference type="NCBI Taxonomy" id="7740"/>
    <lineage>
        <taxon>Eukaryota</taxon>
        <taxon>Metazoa</taxon>
        <taxon>Chordata</taxon>
        <taxon>Cephalochordata</taxon>
        <taxon>Leptocardii</taxon>
        <taxon>Amphioxiformes</taxon>
        <taxon>Branchiostomatidae</taxon>
        <taxon>Branchiostoma</taxon>
    </lineage>
</organism>
<reference evidence="2" key="1">
    <citation type="submission" date="2022-01" db="EMBL/GenBank/DDBJ databases">
        <authorList>
            <person name="Braso-Vives M."/>
        </authorList>
    </citation>
    <scope>NUCLEOTIDE SEQUENCE</scope>
</reference>
<dbReference type="EMBL" id="OV696695">
    <property type="protein sequence ID" value="CAH1237747.1"/>
    <property type="molecule type" value="Genomic_DNA"/>
</dbReference>
<dbReference type="AlphaFoldDB" id="A0A8J9WEV8"/>
<feature type="region of interest" description="Disordered" evidence="1">
    <location>
        <begin position="58"/>
        <end position="92"/>
    </location>
</feature>
<feature type="compositionally biased region" description="Low complexity" evidence="1">
    <location>
        <begin position="70"/>
        <end position="84"/>
    </location>
</feature>
<protein>
    <submittedName>
        <fullName evidence="2">Hypp5422 protein</fullName>
    </submittedName>
</protein>
<evidence type="ECO:0000256" key="1">
    <source>
        <dbReference type="SAM" id="MobiDB-lite"/>
    </source>
</evidence>
<sequence length="223" mass="24037">MRYAPMTSRLSSVLSSGQQTDTASACAETVHGDVSTRLTQQKIATSLIRPLTSICVPRSRDSHVNSSPESQTASAQGQAASTQGLHRAYTGPTQGLHRAYTGRIYTGSTQAAFTQGLHRVYIGSTQGLHRPHLHRAYTGQILGSMTNMLPRNIVCRPGAEQLACANSLVFRYGIHSSLVLARLASRLLNPAGRRAKVTLTCRCGLEGRLAHGVFLPKQLVSRC</sequence>
<dbReference type="OrthoDB" id="6142108at2759"/>
<gene>
    <name evidence="2" type="primary">Hypp5422</name>
    <name evidence="2" type="ORF">BLAG_LOCUS2567</name>
</gene>
<accession>A0A8J9WEV8</accession>